<comment type="subcellular location">
    <subcellularLocation>
        <location evidence="1 11">Secreted</location>
        <location evidence="1 11">Extracellular space</location>
        <location evidence="1 11">Extracellular matrix</location>
    </subcellularLocation>
</comment>
<dbReference type="GO" id="GO:0005109">
    <property type="term" value="F:frizzled binding"/>
    <property type="evidence" value="ECO:0007669"/>
    <property type="project" value="TreeGrafter"/>
</dbReference>
<dbReference type="CDD" id="cd19334">
    <property type="entry name" value="Wnt_Wnt2_like"/>
    <property type="match status" value="1"/>
</dbReference>
<feature type="compositionally biased region" description="Basic and acidic residues" evidence="12">
    <location>
        <begin position="358"/>
        <end position="369"/>
    </location>
</feature>
<feature type="chain" id="PRO_5025659744" description="Protein Wnt" evidence="13">
    <location>
        <begin position="28"/>
        <end position="447"/>
    </location>
</feature>
<evidence type="ECO:0000256" key="3">
    <source>
        <dbReference type="ARBA" id="ARBA00022473"/>
    </source>
</evidence>
<keyword evidence="6 11" id="KW-0879">Wnt signaling pathway</keyword>
<dbReference type="EMBL" id="MH427202">
    <property type="protein sequence ID" value="QDD67299.1"/>
    <property type="molecule type" value="mRNA"/>
</dbReference>
<evidence type="ECO:0000313" key="14">
    <source>
        <dbReference type="EMBL" id="QDD67299.1"/>
    </source>
</evidence>
<feature type="signal peptide" evidence="13">
    <location>
        <begin position="1"/>
        <end position="27"/>
    </location>
</feature>
<sequence length="447" mass="49833">MKKPNRTFSFSLIFLFLLLLTPSEVVATWWFISQLSAVGTRILCDNIPGLVSRQRQLCRDYPDIMLSIAVGAKQGVTECQYQFKNNRWNCSTPDRDTSVFGKTVLKKASREAAFAYSISSAGAVHAITRSCSRGELLDCACDPTKRGKGNDEVGGVFDWGGCSDNVKFAMDFARKFIDARENKERDPRAMMNLHNNKAGRRAVRRIMKLECKCHGVSGSCSVRTCWLAMMDFRKVGEYLKEKYHDATKVSVNQEGNDLLLSSSSSQSRKPSKADLVYFERSPDYCRRDTRTGSLGTAGRICNRTSDGPDGCDVMCCGRGYNTKRVQQTRQCECKFHWCCFVKCHECTETVDVNTCKGARNDRLPPDRGATDSTASRTHGSTMYDGSDAHNALTEGEVGTADVLATPSDLNSPNVFGLEAHQQTATNSRKSKKNRSRNRNRPKTENPN</sequence>
<comment type="similarity">
    <text evidence="2 11">Belongs to the Wnt family.</text>
</comment>
<feature type="region of interest" description="Disordered" evidence="12">
    <location>
        <begin position="403"/>
        <end position="447"/>
    </location>
</feature>
<feature type="compositionally biased region" description="Basic residues" evidence="12">
    <location>
        <begin position="428"/>
        <end position="440"/>
    </location>
</feature>
<keyword evidence="10" id="KW-0449">Lipoprotein</keyword>
<evidence type="ECO:0000256" key="1">
    <source>
        <dbReference type="ARBA" id="ARBA00004498"/>
    </source>
</evidence>
<dbReference type="FunFam" id="3.30.2460.20:FF:000001">
    <property type="entry name" value="Wnt homolog"/>
    <property type="match status" value="1"/>
</dbReference>
<evidence type="ECO:0000256" key="12">
    <source>
        <dbReference type="SAM" id="MobiDB-lite"/>
    </source>
</evidence>
<dbReference type="GO" id="GO:0060070">
    <property type="term" value="P:canonical Wnt signaling pathway"/>
    <property type="evidence" value="ECO:0007669"/>
    <property type="project" value="TreeGrafter"/>
</dbReference>
<dbReference type="PROSITE" id="PS00246">
    <property type="entry name" value="WNT1"/>
    <property type="match status" value="1"/>
</dbReference>
<dbReference type="InterPro" id="IPR009140">
    <property type="entry name" value="Wnt2"/>
</dbReference>
<dbReference type="GO" id="GO:0030182">
    <property type="term" value="P:neuron differentiation"/>
    <property type="evidence" value="ECO:0007669"/>
    <property type="project" value="TreeGrafter"/>
</dbReference>
<keyword evidence="5" id="KW-0272">Extracellular matrix</keyword>
<feature type="compositionally biased region" description="Polar residues" evidence="12">
    <location>
        <begin position="370"/>
        <end position="380"/>
    </location>
</feature>
<evidence type="ECO:0000256" key="10">
    <source>
        <dbReference type="ARBA" id="ARBA00023288"/>
    </source>
</evidence>
<dbReference type="GO" id="GO:0045165">
    <property type="term" value="P:cell fate commitment"/>
    <property type="evidence" value="ECO:0007669"/>
    <property type="project" value="TreeGrafter"/>
</dbReference>
<keyword evidence="4" id="KW-0964">Secreted</keyword>
<dbReference type="InterPro" id="IPR005817">
    <property type="entry name" value="Wnt"/>
</dbReference>
<evidence type="ECO:0000256" key="13">
    <source>
        <dbReference type="SAM" id="SignalP"/>
    </source>
</evidence>
<dbReference type="SMART" id="SM00097">
    <property type="entry name" value="WNT1"/>
    <property type="match status" value="1"/>
</dbReference>
<reference evidence="14" key="2">
    <citation type="submission" date="2018-06" db="EMBL/GenBank/DDBJ databases">
        <authorList>
            <person name="Robert N."/>
            <person name="Lhomond G."/>
            <person name="Schubert M."/>
            <person name="Croce J.C."/>
        </authorList>
    </citation>
    <scope>NUCLEOTIDE SEQUENCE</scope>
</reference>
<comment type="function">
    <text evidence="11">Ligand for members of the frizzled family of seven transmembrane receptors.</text>
</comment>
<reference evidence="14" key="1">
    <citation type="journal article" date="2014" name="Genesis">
        <title>A comprehensive survey of wnt and frizzled expression in the sea urchin Paracentrotus lividus.</title>
        <authorList>
            <person name="Robert N."/>
            <person name="Lhomond G."/>
            <person name="Schubert M."/>
            <person name="Croce J.C."/>
        </authorList>
    </citation>
    <scope>NUCLEOTIDE SEQUENCE</scope>
</reference>
<dbReference type="PANTHER" id="PTHR12027">
    <property type="entry name" value="WNT RELATED"/>
    <property type="match status" value="1"/>
</dbReference>
<keyword evidence="3 11" id="KW-0217">Developmental protein</keyword>
<evidence type="ECO:0000256" key="2">
    <source>
        <dbReference type="ARBA" id="ARBA00005683"/>
    </source>
</evidence>
<dbReference type="PANTHER" id="PTHR12027:SF37">
    <property type="entry name" value="PROTEIN WNT"/>
    <property type="match status" value="1"/>
</dbReference>
<accession>A0A6B7HQ56</accession>
<organism evidence="14">
    <name type="scientific">Paracentrotus lividus</name>
    <name type="common">Common sea urchin</name>
    <dbReference type="NCBI Taxonomy" id="7656"/>
    <lineage>
        <taxon>Eukaryota</taxon>
        <taxon>Metazoa</taxon>
        <taxon>Echinodermata</taxon>
        <taxon>Eleutherozoa</taxon>
        <taxon>Echinozoa</taxon>
        <taxon>Echinoidea</taxon>
        <taxon>Euechinoidea</taxon>
        <taxon>Echinacea</taxon>
        <taxon>Camarodonta</taxon>
        <taxon>Echinidea</taxon>
        <taxon>Echinidae</taxon>
        <taxon>Paracentrotus</taxon>
    </lineage>
</organism>
<dbReference type="GO" id="GO:0048513">
    <property type="term" value="P:animal organ development"/>
    <property type="evidence" value="ECO:0007669"/>
    <property type="project" value="UniProtKB-ARBA"/>
</dbReference>
<evidence type="ECO:0000256" key="8">
    <source>
        <dbReference type="ARBA" id="ARBA00023157"/>
    </source>
</evidence>
<evidence type="ECO:0000256" key="11">
    <source>
        <dbReference type="RuleBase" id="RU003500"/>
    </source>
</evidence>
<dbReference type="PRINTS" id="PR01842">
    <property type="entry name" value="WNT2PROTEIN"/>
</dbReference>
<dbReference type="InterPro" id="IPR018161">
    <property type="entry name" value="Wnt_CS"/>
</dbReference>
<evidence type="ECO:0000256" key="7">
    <source>
        <dbReference type="ARBA" id="ARBA00022729"/>
    </source>
</evidence>
<protein>
    <recommendedName>
        <fullName evidence="11">Protein Wnt</fullName>
    </recommendedName>
</protein>
<evidence type="ECO:0000256" key="9">
    <source>
        <dbReference type="ARBA" id="ARBA00023180"/>
    </source>
</evidence>
<evidence type="ECO:0000256" key="5">
    <source>
        <dbReference type="ARBA" id="ARBA00022530"/>
    </source>
</evidence>
<keyword evidence="8" id="KW-1015">Disulfide bond</keyword>
<feature type="region of interest" description="Disordered" evidence="12">
    <location>
        <begin position="357"/>
        <end position="389"/>
    </location>
</feature>
<evidence type="ECO:0000256" key="6">
    <source>
        <dbReference type="ARBA" id="ARBA00022687"/>
    </source>
</evidence>
<proteinExistence type="evidence at transcript level"/>
<dbReference type="GO" id="GO:0005125">
    <property type="term" value="F:cytokine activity"/>
    <property type="evidence" value="ECO:0007669"/>
    <property type="project" value="TreeGrafter"/>
</dbReference>
<evidence type="ECO:0000256" key="4">
    <source>
        <dbReference type="ARBA" id="ARBA00022525"/>
    </source>
</evidence>
<keyword evidence="9" id="KW-0325">Glycoprotein</keyword>
<dbReference type="PRINTS" id="PR01349">
    <property type="entry name" value="WNTPROTEIN"/>
</dbReference>
<dbReference type="Pfam" id="PF00110">
    <property type="entry name" value="wnt"/>
    <property type="match status" value="1"/>
</dbReference>
<dbReference type="GO" id="GO:0005615">
    <property type="term" value="C:extracellular space"/>
    <property type="evidence" value="ECO:0007669"/>
    <property type="project" value="TreeGrafter"/>
</dbReference>
<dbReference type="InterPro" id="IPR043158">
    <property type="entry name" value="Wnt_C"/>
</dbReference>
<name>A0A6B7HQ56_PARLI</name>
<dbReference type="Gene3D" id="3.30.2460.20">
    <property type="match status" value="1"/>
</dbReference>
<dbReference type="AlphaFoldDB" id="A0A6B7HQ56"/>
<keyword evidence="7 13" id="KW-0732">Signal</keyword>